<dbReference type="NCBIfam" id="TIGR01068">
    <property type="entry name" value="thioredoxin"/>
    <property type="match status" value="1"/>
</dbReference>
<dbReference type="Proteomes" id="UP000018001">
    <property type="component" value="Unassembled WGS sequence"/>
</dbReference>
<gene>
    <name evidence="6" type="ORF">PVAR5_6924</name>
</gene>
<evidence type="ECO:0000256" key="1">
    <source>
        <dbReference type="ARBA" id="ARBA00008987"/>
    </source>
</evidence>
<organism evidence="6 7">
    <name type="scientific">Byssochlamys spectabilis (strain No. 5 / NBRC 109023)</name>
    <name type="common">Paecilomyces variotii</name>
    <dbReference type="NCBI Taxonomy" id="1356009"/>
    <lineage>
        <taxon>Eukaryota</taxon>
        <taxon>Fungi</taxon>
        <taxon>Dikarya</taxon>
        <taxon>Ascomycota</taxon>
        <taxon>Pezizomycotina</taxon>
        <taxon>Eurotiomycetes</taxon>
        <taxon>Eurotiomycetidae</taxon>
        <taxon>Eurotiales</taxon>
        <taxon>Thermoascaceae</taxon>
        <taxon>Paecilomyces</taxon>
    </lineage>
</organism>
<evidence type="ECO:0000313" key="6">
    <source>
        <dbReference type="EMBL" id="GAD98233.1"/>
    </source>
</evidence>
<dbReference type="GO" id="GO:0005737">
    <property type="term" value="C:cytoplasm"/>
    <property type="evidence" value="ECO:0007669"/>
    <property type="project" value="UniProtKB-ARBA"/>
</dbReference>
<evidence type="ECO:0000259" key="5">
    <source>
        <dbReference type="PROSITE" id="PS51532"/>
    </source>
</evidence>
<dbReference type="SUPFAM" id="SSF49785">
    <property type="entry name" value="Galactose-binding domain-like"/>
    <property type="match status" value="1"/>
</dbReference>
<dbReference type="HOGENOM" id="CLU_072377_0_0_1"/>
<feature type="region of interest" description="Disordered" evidence="3">
    <location>
        <begin position="170"/>
        <end position="192"/>
    </location>
</feature>
<evidence type="ECO:0000313" key="7">
    <source>
        <dbReference type="Proteomes" id="UP000018001"/>
    </source>
</evidence>
<accession>V5G1J4</accession>
<dbReference type="InterPro" id="IPR005746">
    <property type="entry name" value="Thioredoxin"/>
</dbReference>
<dbReference type="EMBL" id="BAUL01000236">
    <property type="protein sequence ID" value="GAD98233.1"/>
    <property type="molecule type" value="Genomic_DNA"/>
</dbReference>
<evidence type="ECO:0000256" key="2">
    <source>
        <dbReference type="ARBA" id="ARBA00023157"/>
    </source>
</evidence>
<dbReference type="AlphaFoldDB" id="V5G1J4"/>
<dbReference type="InterPro" id="IPR010400">
    <property type="entry name" value="PITH_dom"/>
</dbReference>
<dbReference type="Pfam" id="PF00085">
    <property type="entry name" value="Thioredoxin"/>
    <property type="match status" value="1"/>
</dbReference>
<feature type="region of interest" description="Disordered" evidence="3">
    <location>
        <begin position="106"/>
        <end position="134"/>
    </location>
</feature>
<dbReference type="PROSITE" id="PS00194">
    <property type="entry name" value="THIOREDOXIN_1"/>
    <property type="match status" value="1"/>
</dbReference>
<feature type="compositionally biased region" description="Gly residues" evidence="3">
    <location>
        <begin position="118"/>
        <end position="131"/>
    </location>
</feature>
<dbReference type="Pfam" id="PF06201">
    <property type="entry name" value="PITH"/>
    <property type="match status" value="1"/>
</dbReference>
<sequence length="335" mass="36484">MSSLVHISSKEQFSSLLSSSTIVVADFYADWCGPCKAIAPMYEQLANQLSRPNRITFTKVNVDEQQDIAKAYGITAMPTFMIFKNARTVSTVRGADPKKLSEAVRKLASEASATEQGAGEGFGESSGGSGSWLGASAPKGYTDITDQVQMNGIELLNCDSELGAPKVLFDSSKPSSLNSDKGKGKSGTSADWVESDTDEQLMLYIPFQSSLKIHSLHVTSLPPSSDDDDDEVPMRPKTLRLYTNRSHVLGFEEADDIPPVQTVTIEPNEWDPKTGTAKVELRFVKFQNVTSLVVFFVDGDGDGEKIRVDRLRILGESGEKRDMGKLEKIGDEPGE</sequence>
<dbReference type="PANTHER" id="PTHR46115">
    <property type="entry name" value="THIOREDOXIN-LIKE PROTEIN 1"/>
    <property type="match status" value="1"/>
</dbReference>
<dbReference type="SUPFAM" id="SSF52833">
    <property type="entry name" value="Thioredoxin-like"/>
    <property type="match status" value="1"/>
</dbReference>
<dbReference type="Gene3D" id="2.60.120.470">
    <property type="entry name" value="PITH domain"/>
    <property type="match status" value="1"/>
</dbReference>
<feature type="domain" description="PITH" evidence="5">
    <location>
        <begin position="133"/>
        <end position="333"/>
    </location>
</feature>
<dbReference type="PROSITE" id="PS51352">
    <property type="entry name" value="THIOREDOXIN_2"/>
    <property type="match status" value="1"/>
</dbReference>
<dbReference type="eggNOG" id="KOG0908">
    <property type="taxonomic scope" value="Eukaryota"/>
</dbReference>
<evidence type="ECO:0000259" key="4">
    <source>
        <dbReference type="PROSITE" id="PS51352"/>
    </source>
</evidence>
<protein>
    <submittedName>
        <fullName evidence="6">Thioredoxin</fullName>
    </submittedName>
</protein>
<name>V5G1J4_BYSSN</name>
<keyword evidence="7" id="KW-1185">Reference proteome</keyword>
<dbReference type="InterPro" id="IPR008979">
    <property type="entry name" value="Galactose-bd-like_sf"/>
</dbReference>
<proteinExistence type="inferred from homology"/>
<feature type="domain" description="Thioredoxin" evidence="4">
    <location>
        <begin position="1"/>
        <end position="109"/>
    </location>
</feature>
<dbReference type="Gene3D" id="3.40.30.10">
    <property type="entry name" value="Glutaredoxin"/>
    <property type="match status" value="1"/>
</dbReference>
<comment type="similarity">
    <text evidence="1">Belongs to the thioredoxin family.</text>
</comment>
<dbReference type="FunFam" id="3.40.30.10:FF:000245">
    <property type="entry name" value="Thioredoxin"/>
    <property type="match status" value="1"/>
</dbReference>
<reference evidence="7" key="1">
    <citation type="journal article" date="2014" name="Genome Announc.">
        <title>Draft genome sequence of the formaldehyde-resistant fungus Byssochlamys spectabilis No. 5 (anamorph Paecilomyces variotii No. 5) (NBRC109023).</title>
        <authorList>
            <person name="Oka T."/>
            <person name="Ekino K."/>
            <person name="Fukuda K."/>
            <person name="Nomura Y."/>
        </authorList>
    </citation>
    <scope>NUCLEOTIDE SEQUENCE [LARGE SCALE GENOMIC DNA]</scope>
    <source>
        <strain evidence="7">No. 5 / NBRC 109023</strain>
    </source>
</reference>
<dbReference type="CDD" id="cd02947">
    <property type="entry name" value="TRX_family"/>
    <property type="match status" value="1"/>
</dbReference>
<dbReference type="PRINTS" id="PR00421">
    <property type="entry name" value="THIOREDOXIN"/>
</dbReference>
<dbReference type="GO" id="GO:0015035">
    <property type="term" value="F:protein-disulfide reductase activity"/>
    <property type="evidence" value="ECO:0007669"/>
    <property type="project" value="InterPro"/>
</dbReference>
<keyword evidence="2" id="KW-1015">Disulfide bond</keyword>
<dbReference type="InterPro" id="IPR036249">
    <property type="entry name" value="Thioredoxin-like_sf"/>
</dbReference>
<evidence type="ECO:0000256" key="3">
    <source>
        <dbReference type="SAM" id="MobiDB-lite"/>
    </source>
</evidence>
<dbReference type="InterPro" id="IPR037047">
    <property type="entry name" value="PITH_dom_sf"/>
</dbReference>
<dbReference type="OrthoDB" id="2121326at2759"/>
<comment type="caution">
    <text evidence="6">The sequence shown here is derived from an EMBL/GenBank/DDBJ whole genome shotgun (WGS) entry which is preliminary data.</text>
</comment>
<dbReference type="PROSITE" id="PS51532">
    <property type="entry name" value="PITH"/>
    <property type="match status" value="1"/>
</dbReference>
<dbReference type="InterPro" id="IPR017937">
    <property type="entry name" value="Thioredoxin_CS"/>
</dbReference>
<dbReference type="InterPro" id="IPR013766">
    <property type="entry name" value="Thioredoxin_domain"/>
</dbReference>
<dbReference type="InParanoid" id="V5G1J4"/>